<evidence type="ECO:0000256" key="1">
    <source>
        <dbReference type="ARBA" id="ARBA00004651"/>
    </source>
</evidence>
<dbReference type="CDD" id="cd06261">
    <property type="entry name" value="TM_PBP2"/>
    <property type="match status" value="1"/>
</dbReference>
<keyword evidence="4 7" id="KW-0812">Transmembrane</keyword>
<dbReference type="PANTHER" id="PTHR30193">
    <property type="entry name" value="ABC TRANSPORTER PERMEASE PROTEIN"/>
    <property type="match status" value="1"/>
</dbReference>
<sequence>MSTEVIRPGPPPTRQRRPLPVGARLKGLLHSQKAAPYFFIAPFVVTLLAFWAVPLARTFVMSTQEVLFGESAFVGTENYERLWRDRIFWQALFNSVRYMVLTLVLLIPIPLVLAVLLNSKIGSPRVKALFKASMFVPALTSVVVAGIIFRLMFAETGTGLVNQVLGFVGLDPVRWLRTDTGGLVALLALAMWRYTGVNILYFLAGLQSIPDEYYEAASIDGANRVQQFFRITLPNLRPTMVYVTTISIYGGLAMFLESFMLYAGNNSPNNQGLTVVGYLYRRGIEENDLGFASAVGVVLLVVIMTINLTYLKLSGTFAKDGGR</sequence>
<keyword evidence="6 7" id="KW-0472">Membrane</keyword>
<dbReference type="EMBL" id="FOKA01000001">
    <property type="protein sequence ID" value="SFA73616.1"/>
    <property type="molecule type" value="Genomic_DNA"/>
</dbReference>
<accession>A0A1I0VDF7</accession>
<dbReference type="PROSITE" id="PS50928">
    <property type="entry name" value="ABC_TM1"/>
    <property type="match status" value="1"/>
</dbReference>
<feature type="transmembrane region" description="Helical" evidence="7">
    <location>
        <begin position="289"/>
        <end position="311"/>
    </location>
</feature>
<evidence type="ECO:0000313" key="9">
    <source>
        <dbReference type="EMBL" id="SFA73616.1"/>
    </source>
</evidence>
<evidence type="ECO:0000256" key="5">
    <source>
        <dbReference type="ARBA" id="ARBA00022989"/>
    </source>
</evidence>
<evidence type="ECO:0000256" key="2">
    <source>
        <dbReference type="ARBA" id="ARBA00022448"/>
    </source>
</evidence>
<dbReference type="InterPro" id="IPR051393">
    <property type="entry name" value="ABC_transporter_permease"/>
</dbReference>
<comment type="similarity">
    <text evidence="7">Belongs to the binding-protein-dependent transport system permease family.</text>
</comment>
<feature type="transmembrane region" description="Helical" evidence="7">
    <location>
        <begin position="183"/>
        <end position="204"/>
    </location>
</feature>
<feature type="transmembrane region" description="Helical" evidence="7">
    <location>
        <begin position="240"/>
        <end position="263"/>
    </location>
</feature>
<dbReference type="GO" id="GO:0005886">
    <property type="term" value="C:plasma membrane"/>
    <property type="evidence" value="ECO:0007669"/>
    <property type="project" value="UniProtKB-SubCell"/>
</dbReference>
<dbReference type="PANTHER" id="PTHR30193:SF37">
    <property type="entry name" value="INNER MEMBRANE ABC TRANSPORTER PERMEASE PROTEIN YCJO"/>
    <property type="match status" value="1"/>
</dbReference>
<keyword evidence="3" id="KW-1003">Cell membrane</keyword>
<name>A0A1I0VDF7_9CELL</name>
<evidence type="ECO:0000256" key="4">
    <source>
        <dbReference type="ARBA" id="ARBA00022692"/>
    </source>
</evidence>
<dbReference type="STRING" id="988821.SAMN05421867_101294"/>
<evidence type="ECO:0000256" key="3">
    <source>
        <dbReference type="ARBA" id="ARBA00022475"/>
    </source>
</evidence>
<comment type="subcellular location">
    <subcellularLocation>
        <location evidence="1 7">Cell membrane</location>
        <topology evidence="1 7">Multi-pass membrane protein</topology>
    </subcellularLocation>
</comment>
<dbReference type="Pfam" id="PF00528">
    <property type="entry name" value="BPD_transp_1"/>
    <property type="match status" value="1"/>
</dbReference>
<dbReference type="Gene3D" id="1.10.3720.10">
    <property type="entry name" value="MetI-like"/>
    <property type="match status" value="1"/>
</dbReference>
<evidence type="ECO:0000256" key="7">
    <source>
        <dbReference type="RuleBase" id="RU363032"/>
    </source>
</evidence>
<dbReference type="AlphaFoldDB" id="A0A1I0VDF7"/>
<keyword evidence="10" id="KW-1185">Reference proteome</keyword>
<dbReference type="InterPro" id="IPR035906">
    <property type="entry name" value="MetI-like_sf"/>
</dbReference>
<dbReference type="Proteomes" id="UP000199012">
    <property type="component" value="Unassembled WGS sequence"/>
</dbReference>
<organism evidence="9 10">
    <name type="scientific">Cellulomonas marina</name>
    <dbReference type="NCBI Taxonomy" id="988821"/>
    <lineage>
        <taxon>Bacteria</taxon>
        <taxon>Bacillati</taxon>
        <taxon>Actinomycetota</taxon>
        <taxon>Actinomycetes</taxon>
        <taxon>Micrococcales</taxon>
        <taxon>Cellulomonadaceae</taxon>
        <taxon>Cellulomonas</taxon>
    </lineage>
</organism>
<evidence type="ECO:0000259" key="8">
    <source>
        <dbReference type="PROSITE" id="PS50928"/>
    </source>
</evidence>
<dbReference type="SUPFAM" id="SSF161098">
    <property type="entry name" value="MetI-like"/>
    <property type="match status" value="1"/>
</dbReference>
<dbReference type="InterPro" id="IPR000515">
    <property type="entry name" value="MetI-like"/>
</dbReference>
<feature type="transmembrane region" description="Helical" evidence="7">
    <location>
        <begin position="129"/>
        <end position="153"/>
    </location>
</feature>
<feature type="transmembrane region" description="Helical" evidence="7">
    <location>
        <begin position="34"/>
        <end position="53"/>
    </location>
</feature>
<keyword evidence="5 7" id="KW-1133">Transmembrane helix</keyword>
<proteinExistence type="inferred from homology"/>
<evidence type="ECO:0000313" key="10">
    <source>
        <dbReference type="Proteomes" id="UP000199012"/>
    </source>
</evidence>
<dbReference type="RefSeq" id="WP_239078838.1">
    <property type="nucleotide sequence ID" value="NZ_BONM01000013.1"/>
</dbReference>
<protein>
    <submittedName>
        <fullName evidence="9">Arabinosaccharide transport system permease protein</fullName>
    </submittedName>
</protein>
<reference evidence="9 10" key="1">
    <citation type="submission" date="2016-10" db="EMBL/GenBank/DDBJ databases">
        <authorList>
            <person name="de Groot N.N."/>
        </authorList>
    </citation>
    <scope>NUCLEOTIDE SEQUENCE [LARGE SCALE GENOMIC DNA]</scope>
    <source>
        <strain evidence="9 10">CGMCC 4.6945</strain>
    </source>
</reference>
<keyword evidence="2 7" id="KW-0813">Transport</keyword>
<gene>
    <name evidence="9" type="ORF">SAMN05421867_101294</name>
</gene>
<dbReference type="GO" id="GO:0055085">
    <property type="term" value="P:transmembrane transport"/>
    <property type="evidence" value="ECO:0007669"/>
    <property type="project" value="InterPro"/>
</dbReference>
<feature type="domain" description="ABC transmembrane type-1" evidence="8">
    <location>
        <begin position="92"/>
        <end position="310"/>
    </location>
</feature>
<feature type="transmembrane region" description="Helical" evidence="7">
    <location>
        <begin position="98"/>
        <end position="117"/>
    </location>
</feature>
<evidence type="ECO:0000256" key="6">
    <source>
        <dbReference type="ARBA" id="ARBA00023136"/>
    </source>
</evidence>